<gene>
    <name evidence="1" type="ORF">OEIGOIKO_03356</name>
</gene>
<reference evidence="1 2" key="1">
    <citation type="submission" date="2018-11" db="EMBL/GenBank/DDBJ databases">
        <title>Whole genome sequence of Streptomyces chrestomyceticus NBRC 13444(T).</title>
        <authorList>
            <person name="Komaki H."/>
            <person name="Tamura T."/>
        </authorList>
    </citation>
    <scope>NUCLEOTIDE SEQUENCE [LARGE SCALE GENOMIC DNA]</scope>
    <source>
        <strain evidence="1 2">NBRC 13444</strain>
    </source>
</reference>
<protein>
    <submittedName>
        <fullName evidence="1">Uncharacterized protein</fullName>
    </submittedName>
</protein>
<dbReference type="AlphaFoldDB" id="A0A7U9KUI7"/>
<dbReference type="RefSeq" id="WP_125045494.1">
    <property type="nucleotide sequence ID" value="NZ_BHZC01000001.1"/>
</dbReference>
<organism evidence="1 2">
    <name type="scientific">Streptomyces chrestomyceticus JCM 4735</name>
    <dbReference type="NCBI Taxonomy" id="1306181"/>
    <lineage>
        <taxon>Bacteria</taxon>
        <taxon>Bacillati</taxon>
        <taxon>Actinomycetota</taxon>
        <taxon>Actinomycetes</taxon>
        <taxon>Kitasatosporales</taxon>
        <taxon>Streptomycetaceae</taxon>
        <taxon>Streptomyces</taxon>
    </lineage>
</organism>
<sequence>MNDVRADFRIRAGVTPVRWQSGTPRPFGYVNGHAEDPITGETLVLVRWPGASTDIPHHPDDLALLD</sequence>
<accession>A0A7U9KUI7</accession>
<dbReference type="EMBL" id="BHZC01000001">
    <property type="protein sequence ID" value="GCD35610.1"/>
    <property type="molecule type" value="Genomic_DNA"/>
</dbReference>
<dbReference type="Proteomes" id="UP000287830">
    <property type="component" value="Unassembled WGS sequence"/>
</dbReference>
<comment type="caution">
    <text evidence="1">The sequence shown here is derived from an EMBL/GenBank/DDBJ whole genome shotgun (WGS) entry which is preliminary data.</text>
</comment>
<evidence type="ECO:0000313" key="1">
    <source>
        <dbReference type="EMBL" id="GCD35610.1"/>
    </source>
</evidence>
<name>A0A7U9KUI7_9ACTN</name>
<dbReference type="GeneID" id="95622273"/>
<dbReference type="OrthoDB" id="4244669at2"/>
<proteinExistence type="predicted"/>
<evidence type="ECO:0000313" key="2">
    <source>
        <dbReference type="Proteomes" id="UP000287830"/>
    </source>
</evidence>